<comment type="caution">
    <text evidence="2">The sequence shown here is derived from an EMBL/GenBank/DDBJ whole genome shotgun (WGS) entry which is preliminary data.</text>
</comment>
<name>A0A3E3J5L0_9FIRM</name>
<dbReference type="PANTHER" id="PTHR43283">
    <property type="entry name" value="BETA-LACTAMASE-RELATED"/>
    <property type="match status" value="1"/>
</dbReference>
<dbReference type="Proteomes" id="UP000261166">
    <property type="component" value="Unassembled WGS sequence"/>
</dbReference>
<dbReference type="EMBL" id="QVLU01000001">
    <property type="protein sequence ID" value="RGE74639.1"/>
    <property type="molecule type" value="Genomic_DNA"/>
</dbReference>
<organism evidence="2 3">
    <name type="scientific">Eisenbergiella massiliensis</name>
    <dbReference type="NCBI Taxonomy" id="1720294"/>
    <lineage>
        <taxon>Bacteria</taxon>
        <taxon>Bacillati</taxon>
        <taxon>Bacillota</taxon>
        <taxon>Clostridia</taxon>
        <taxon>Lachnospirales</taxon>
        <taxon>Lachnospiraceae</taxon>
        <taxon>Eisenbergiella</taxon>
    </lineage>
</organism>
<gene>
    <name evidence="2" type="ORF">DWY69_01380</name>
</gene>
<dbReference type="AlphaFoldDB" id="A0A3E3J5L0"/>
<proteinExistence type="predicted"/>
<dbReference type="InterPro" id="IPR050789">
    <property type="entry name" value="Diverse_Enzym_Activities"/>
</dbReference>
<reference evidence="2 3" key="1">
    <citation type="submission" date="2018-08" db="EMBL/GenBank/DDBJ databases">
        <title>A genome reference for cultivated species of the human gut microbiota.</title>
        <authorList>
            <person name="Zou Y."/>
            <person name="Xue W."/>
            <person name="Luo G."/>
        </authorList>
    </citation>
    <scope>NUCLEOTIDE SEQUENCE [LARGE SCALE GENOMIC DNA]</scope>
    <source>
        <strain evidence="2 3">AF26-4BH</strain>
    </source>
</reference>
<dbReference type="PANTHER" id="PTHR43283:SF7">
    <property type="entry name" value="BETA-LACTAMASE-RELATED DOMAIN-CONTAINING PROTEIN"/>
    <property type="match status" value="1"/>
</dbReference>
<dbReference type="InterPro" id="IPR001466">
    <property type="entry name" value="Beta-lactam-related"/>
</dbReference>
<evidence type="ECO:0000313" key="2">
    <source>
        <dbReference type="EMBL" id="RGE74639.1"/>
    </source>
</evidence>
<evidence type="ECO:0000259" key="1">
    <source>
        <dbReference type="Pfam" id="PF00144"/>
    </source>
</evidence>
<dbReference type="OrthoDB" id="9773047at2"/>
<evidence type="ECO:0000313" key="3">
    <source>
        <dbReference type="Proteomes" id="UP000261166"/>
    </source>
</evidence>
<keyword evidence="2" id="KW-0378">Hydrolase</keyword>
<dbReference type="GO" id="GO:0016787">
    <property type="term" value="F:hydrolase activity"/>
    <property type="evidence" value="ECO:0007669"/>
    <property type="project" value="UniProtKB-KW"/>
</dbReference>
<feature type="domain" description="Beta-lactamase-related" evidence="1">
    <location>
        <begin position="43"/>
        <end position="308"/>
    </location>
</feature>
<dbReference type="Pfam" id="PF00144">
    <property type="entry name" value="Beta-lactamase"/>
    <property type="match status" value="1"/>
</dbReference>
<sequence length="496" mass="56301">METNILKDGTIKEGTPESVGIASGHIANYLMRLRDIDYDIHSLQIVKDGKLIFANASEPFMLESPHRLLSAAKAIIAAAVLFAVDEGFLSFDSKIIDYFRDKLPDTYDKRFEDITLYDLLTMQSGQNSDEAFMFFIEHPDADLCRLFFNTPMDCAPGEHFFYNNSIPHLLFFLVERATGKGIETYIHEKICVPLEIEITAQYNQYHIYDPVTTVVSANGFLKLGLWFLQYGRWNGKQLLNPELMKKACTQQTWTGLEKPGYHNGKGYCMQLWKNVFGGCRMDGGGGQIALILPEQNMVAVIMGNESRGEQAIELFYEEILSKIQGKELRRESKGIQILETAKKNMSRICCETVFNDELITAVNEKCYYFPENLWGLQSVRLSFEKERAFLNLEQGGEKKKYEAGIDPVWCENSNFLILEPDTSIQNLIYGPNPQVCKLCGGWMNDFTFIIVCKSAASMGKYIFKFEFSGRKFKLYIPGGVSGGMKQDMGYISITSV</sequence>
<dbReference type="SUPFAM" id="SSF56601">
    <property type="entry name" value="beta-lactamase/transpeptidase-like"/>
    <property type="match status" value="1"/>
</dbReference>
<dbReference type="RefSeq" id="WP_117530484.1">
    <property type="nucleotide sequence ID" value="NZ_JBKVAZ010000015.1"/>
</dbReference>
<dbReference type="InterPro" id="IPR012338">
    <property type="entry name" value="Beta-lactam/transpept-like"/>
</dbReference>
<protein>
    <submittedName>
        <fullName evidence="2">Class C beta-lactamase-related serine hydrolase</fullName>
    </submittedName>
</protein>
<dbReference type="Gene3D" id="3.40.710.10">
    <property type="entry name" value="DD-peptidase/beta-lactamase superfamily"/>
    <property type="match status" value="1"/>
</dbReference>
<accession>A0A3E3J5L0</accession>